<dbReference type="GO" id="GO:0004161">
    <property type="term" value="F:dimethylallyltranstransferase activity"/>
    <property type="evidence" value="ECO:0007669"/>
    <property type="project" value="TreeGrafter"/>
</dbReference>
<accession>E3D9E2</accession>
<dbReference type="SFLD" id="SFLDS00005">
    <property type="entry name" value="Isoprenoid_Synthase_Type_I"/>
    <property type="match status" value="1"/>
</dbReference>
<evidence type="ECO:0000256" key="3">
    <source>
        <dbReference type="ARBA" id="ARBA00022723"/>
    </source>
</evidence>
<dbReference type="Gene3D" id="1.10.600.10">
    <property type="entry name" value="Farnesyl Diphosphate Synthase"/>
    <property type="match status" value="1"/>
</dbReference>
<dbReference type="Proteomes" id="UP000001453">
    <property type="component" value="Chromosome"/>
</dbReference>
<dbReference type="InterPro" id="IPR033749">
    <property type="entry name" value="Polyprenyl_synt_CS"/>
</dbReference>
<dbReference type="HOGENOM" id="CLU_014015_2_1_11"/>
<organism evidence="6 7">
    <name type="scientific">Gardnerella vaginalis (strain ATCC 14019 / 317)</name>
    <dbReference type="NCBI Taxonomy" id="525284"/>
    <lineage>
        <taxon>Bacteria</taxon>
        <taxon>Bacillati</taxon>
        <taxon>Actinomycetota</taxon>
        <taxon>Actinomycetes</taxon>
        <taxon>Bifidobacteriales</taxon>
        <taxon>Bifidobacteriaceae</taxon>
        <taxon>Gardnerella</taxon>
    </lineage>
</organism>
<dbReference type="OrthoDB" id="4497239at2"/>
<dbReference type="GO" id="GO:0005737">
    <property type="term" value="C:cytoplasm"/>
    <property type="evidence" value="ECO:0007669"/>
    <property type="project" value="TreeGrafter"/>
</dbReference>
<dbReference type="PATRIC" id="fig|525284.18.peg.600"/>
<evidence type="ECO:0000313" key="7">
    <source>
        <dbReference type="Proteomes" id="UP000001453"/>
    </source>
</evidence>
<comment type="cofactor">
    <cofactor evidence="1">
        <name>Mg(2+)</name>
        <dbReference type="ChEBI" id="CHEBI:18420"/>
    </cofactor>
</comment>
<dbReference type="PANTHER" id="PTHR11525">
    <property type="entry name" value="FARNESYL-PYROPHOSPHATE SYNTHETASE"/>
    <property type="match status" value="1"/>
</dbReference>
<evidence type="ECO:0000256" key="2">
    <source>
        <dbReference type="ARBA" id="ARBA00022679"/>
    </source>
</evidence>
<dbReference type="InterPro" id="IPR008949">
    <property type="entry name" value="Isoprenoid_synthase_dom_sf"/>
</dbReference>
<dbReference type="CDD" id="cd00685">
    <property type="entry name" value="Trans_IPPS_HT"/>
    <property type="match status" value="1"/>
</dbReference>
<evidence type="ECO:0000256" key="4">
    <source>
        <dbReference type="ARBA" id="ARBA00022842"/>
    </source>
</evidence>
<gene>
    <name evidence="6" type="ordered locus">HMPREF0421_20604</name>
</gene>
<evidence type="ECO:0000256" key="5">
    <source>
        <dbReference type="RuleBase" id="RU004466"/>
    </source>
</evidence>
<keyword evidence="2 5" id="KW-0808">Transferase</keyword>
<dbReference type="EMBL" id="CP002104">
    <property type="protein sequence ID" value="ADP38686.1"/>
    <property type="molecule type" value="Genomic_DNA"/>
</dbReference>
<proteinExistence type="inferred from homology"/>
<keyword evidence="4" id="KW-0460">Magnesium</keyword>
<protein>
    <submittedName>
        <fullName evidence="6">Polyprenyl synthetase</fullName>
    </submittedName>
</protein>
<dbReference type="SUPFAM" id="SSF48576">
    <property type="entry name" value="Terpenoid synthases"/>
    <property type="match status" value="1"/>
</dbReference>
<evidence type="ECO:0000313" key="6">
    <source>
        <dbReference type="EMBL" id="ADP38686.1"/>
    </source>
</evidence>
<dbReference type="InterPro" id="IPR000092">
    <property type="entry name" value="Polyprenyl_synt"/>
</dbReference>
<dbReference type="AlphaFoldDB" id="E3D9E2"/>
<dbReference type="PANTHER" id="PTHR11525:SF0">
    <property type="entry name" value="FARNESYL PYROPHOSPHATE SYNTHASE"/>
    <property type="match status" value="1"/>
</dbReference>
<name>E3D9E2_GARV3</name>
<dbReference type="GO" id="GO:0004337">
    <property type="term" value="F:(2E,6E)-farnesyl diphosphate synthase activity"/>
    <property type="evidence" value="ECO:0007669"/>
    <property type="project" value="TreeGrafter"/>
</dbReference>
<dbReference type="KEGG" id="gvg:HMPREF0421_20604"/>
<evidence type="ECO:0000256" key="1">
    <source>
        <dbReference type="ARBA" id="ARBA00001946"/>
    </source>
</evidence>
<dbReference type="PROSITE" id="PS00444">
    <property type="entry name" value="POLYPRENYL_SYNTHASE_2"/>
    <property type="match status" value="1"/>
</dbReference>
<comment type="similarity">
    <text evidence="5">Belongs to the FPP/GGPP synthase family.</text>
</comment>
<sequence>MWITLNMSLDSQKSCIETRISELIYDQFNSLACKNLISSCDKTLKDVVKQAISSSEGGKRLRAYLALEAFDAVRGNCSKDTAYCAMLDVACALEVFQTAALVHDDIIDESALRRGRPSAYCALSKACNSKHIGIGLGLMLGDILATQSFDITRKACTNLRNPQEVLGEFANMQRNVGIGQVLDLSIEMMSLKNPKKLAESSINVFRWKTASYTTIAPLALGFLSAGLNKNYAIKLANDIGEPLGIAFQIADDLIDIVSDSAHTGKPIGGDIREGKRTVLLADALDLSSSEDRLFLIDAYNSNNRNEDDVNRIINIFNQSGAISKSKKRIHNLWVESQEKIDNSTLSEFGKSILNEVSSKFIPREWQ</sequence>
<reference evidence="6 7" key="1">
    <citation type="journal article" date="2010" name="PLoS ONE">
        <title>Comparative genomics of Gardnerella vaginalis strains reveals substantial differences in metabolic and virulence potential.</title>
        <authorList>
            <person name="Yeoman C.J."/>
            <person name="Yildirim S."/>
            <person name="Thomas S.M."/>
            <person name="Durkin A.S."/>
            <person name="Torralba M."/>
            <person name="Sutton G."/>
            <person name="Buhay C.J."/>
            <person name="Ding Y."/>
            <person name="Dugan-Rocha S.P."/>
            <person name="Muzny D.M."/>
            <person name="Qin X."/>
            <person name="Gibbs R.A."/>
            <person name="Leigh S.R."/>
            <person name="Stumpf R."/>
            <person name="White B.A."/>
            <person name="Highlander S.K."/>
            <person name="Nelson K.E."/>
            <person name="Wilson B.A."/>
        </authorList>
    </citation>
    <scope>NUCLEOTIDE SEQUENCE [LARGE SCALE GENOMIC DNA]</scope>
    <source>
        <strain evidence="7">ATCC 14019 / 317</strain>
    </source>
</reference>
<dbReference type="GO" id="GO:0046872">
    <property type="term" value="F:metal ion binding"/>
    <property type="evidence" value="ECO:0007669"/>
    <property type="project" value="UniProtKB-KW"/>
</dbReference>
<dbReference type="InterPro" id="IPR039702">
    <property type="entry name" value="FPS1-like"/>
</dbReference>
<dbReference type="PROSITE" id="PS00723">
    <property type="entry name" value="POLYPRENYL_SYNTHASE_1"/>
    <property type="match status" value="1"/>
</dbReference>
<dbReference type="GO" id="GO:0045337">
    <property type="term" value="P:farnesyl diphosphate biosynthetic process"/>
    <property type="evidence" value="ECO:0007669"/>
    <property type="project" value="TreeGrafter"/>
</dbReference>
<keyword evidence="3" id="KW-0479">Metal-binding</keyword>
<dbReference type="Pfam" id="PF00348">
    <property type="entry name" value="polyprenyl_synt"/>
    <property type="match status" value="1"/>
</dbReference>